<dbReference type="PRINTS" id="PR00109">
    <property type="entry name" value="TYRKINASE"/>
</dbReference>
<evidence type="ECO:0000259" key="1">
    <source>
        <dbReference type="PROSITE" id="PS50011"/>
    </source>
</evidence>
<dbReference type="GO" id="GO:0004674">
    <property type="term" value="F:protein serine/threonine kinase activity"/>
    <property type="evidence" value="ECO:0007669"/>
    <property type="project" value="TreeGrafter"/>
</dbReference>
<dbReference type="OrthoDB" id="538607at2759"/>
<dbReference type="InterPro" id="IPR001245">
    <property type="entry name" value="Ser-Thr/Tyr_kinase_cat_dom"/>
</dbReference>
<dbReference type="SUPFAM" id="SSF56112">
    <property type="entry name" value="Protein kinase-like (PK-like)"/>
    <property type="match status" value="1"/>
</dbReference>
<dbReference type="HOGENOM" id="CLU_000288_7_18_1"/>
<dbReference type="Proteomes" id="UP000027265">
    <property type="component" value="Unassembled WGS sequence"/>
</dbReference>
<protein>
    <recommendedName>
        <fullName evidence="1">Protein kinase domain-containing protein</fullName>
    </recommendedName>
</protein>
<name>A0A067PT27_9AGAM</name>
<organism evidence="2 3">
    <name type="scientific">Jaapia argillacea MUCL 33604</name>
    <dbReference type="NCBI Taxonomy" id="933084"/>
    <lineage>
        <taxon>Eukaryota</taxon>
        <taxon>Fungi</taxon>
        <taxon>Dikarya</taxon>
        <taxon>Basidiomycota</taxon>
        <taxon>Agaricomycotina</taxon>
        <taxon>Agaricomycetes</taxon>
        <taxon>Agaricomycetidae</taxon>
        <taxon>Jaapiales</taxon>
        <taxon>Jaapiaceae</taxon>
        <taxon>Jaapia</taxon>
    </lineage>
</organism>
<keyword evidence="3" id="KW-1185">Reference proteome</keyword>
<dbReference type="PROSITE" id="PS50011">
    <property type="entry name" value="PROTEIN_KINASE_DOM"/>
    <property type="match status" value="1"/>
</dbReference>
<dbReference type="Pfam" id="PF07714">
    <property type="entry name" value="PK_Tyr_Ser-Thr"/>
    <property type="match status" value="1"/>
</dbReference>
<evidence type="ECO:0000313" key="2">
    <source>
        <dbReference type="EMBL" id="KDQ57963.1"/>
    </source>
</evidence>
<feature type="domain" description="Protein kinase" evidence="1">
    <location>
        <begin position="37"/>
        <end position="305"/>
    </location>
</feature>
<accession>A0A067PT27</accession>
<proteinExistence type="predicted"/>
<dbReference type="InterPro" id="IPR011009">
    <property type="entry name" value="Kinase-like_dom_sf"/>
</dbReference>
<dbReference type="AlphaFoldDB" id="A0A067PT27"/>
<dbReference type="Gene3D" id="1.10.510.10">
    <property type="entry name" value="Transferase(Phosphotransferase) domain 1"/>
    <property type="match status" value="1"/>
</dbReference>
<dbReference type="PANTHER" id="PTHR44329">
    <property type="entry name" value="SERINE/THREONINE-PROTEIN KINASE TNNI3K-RELATED"/>
    <property type="match status" value="1"/>
</dbReference>
<dbReference type="InterPro" id="IPR008266">
    <property type="entry name" value="Tyr_kinase_AS"/>
</dbReference>
<dbReference type="STRING" id="933084.A0A067PT27"/>
<evidence type="ECO:0000313" key="3">
    <source>
        <dbReference type="Proteomes" id="UP000027265"/>
    </source>
</evidence>
<dbReference type="EMBL" id="KL197718">
    <property type="protein sequence ID" value="KDQ57963.1"/>
    <property type="molecule type" value="Genomic_DNA"/>
</dbReference>
<dbReference type="InterPro" id="IPR051681">
    <property type="entry name" value="Ser/Thr_Kinases-Pseudokinases"/>
</dbReference>
<dbReference type="InParanoid" id="A0A067PT27"/>
<sequence>MFETFNRFQSRLAQQRHTPSGAEYHIDLDACHRNLRKTTQFPYAIGQYADLYRGTLEPEVEVAIKVIRGVSADRTDLISKLNKSLTEQAKKWCLLNHPNVGEFLGFSHAFGYMPAMVLLYYCNGNIVKYIQDRESQGVTVDRLALTLDVAKGLEYLHSQDIIHGDLRAANILVDDSEKPRICDFGLLPIIEQSKLSSAKTAGNCRWMAPEIMNPPDEEESPPFTKASDIYAFSMTTLEIFTLKTPFHKRKDDSSIIFAVLKDIRPELPKEIAQNPPLTQIVKDCWDRDPTKRPSAQTVVQRLQKITGHTGSRDGGGWMSSILQKLI</sequence>
<dbReference type="InterPro" id="IPR000719">
    <property type="entry name" value="Prot_kinase_dom"/>
</dbReference>
<reference evidence="3" key="1">
    <citation type="journal article" date="2014" name="Proc. Natl. Acad. Sci. U.S.A.">
        <title>Extensive sampling of basidiomycete genomes demonstrates inadequacy of the white-rot/brown-rot paradigm for wood decay fungi.</title>
        <authorList>
            <person name="Riley R."/>
            <person name="Salamov A.A."/>
            <person name="Brown D.W."/>
            <person name="Nagy L.G."/>
            <person name="Floudas D."/>
            <person name="Held B.W."/>
            <person name="Levasseur A."/>
            <person name="Lombard V."/>
            <person name="Morin E."/>
            <person name="Otillar R."/>
            <person name="Lindquist E.A."/>
            <person name="Sun H."/>
            <person name="LaButti K.M."/>
            <person name="Schmutz J."/>
            <person name="Jabbour D."/>
            <person name="Luo H."/>
            <person name="Baker S.E."/>
            <person name="Pisabarro A.G."/>
            <person name="Walton J.D."/>
            <person name="Blanchette R.A."/>
            <person name="Henrissat B."/>
            <person name="Martin F."/>
            <person name="Cullen D."/>
            <person name="Hibbett D.S."/>
            <person name="Grigoriev I.V."/>
        </authorList>
    </citation>
    <scope>NUCLEOTIDE SEQUENCE [LARGE SCALE GENOMIC DNA]</scope>
    <source>
        <strain evidence="3">MUCL 33604</strain>
    </source>
</reference>
<dbReference type="PROSITE" id="PS00109">
    <property type="entry name" value="PROTEIN_KINASE_TYR"/>
    <property type="match status" value="1"/>
</dbReference>
<dbReference type="GO" id="GO:0005524">
    <property type="term" value="F:ATP binding"/>
    <property type="evidence" value="ECO:0007669"/>
    <property type="project" value="InterPro"/>
</dbReference>
<gene>
    <name evidence="2" type="ORF">JAAARDRAFT_69304</name>
</gene>